<evidence type="ECO:0000313" key="2">
    <source>
        <dbReference type="Proteomes" id="UP000032049"/>
    </source>
</evidence>
<name>A0A0D0F1Q1_9SPHI</name>
<accession>A0A0D0F1Q1</accession>
<keyword evidence="2" id="KW-1185">Reference proteome</keyword>
<dbReference type="Proteomes" id="UP000032049">
    <property type="component" value="Unassembled WGS sequence"/>
</dbReference>
<comment type="caution">
    <text evidence="1">The sequence shown here is derived from an EMBL/GenBank/DDBJ whole genome shotgun (WGS) entry which is preliminary data.</text>
</comment>
<evidence type="ECO:0000313" key="1">
    <source>
        <dbReference type="EMBL" id="KIO75558.1"/>
    </source>
</evidence>
<gene>
    <name evidence="1" type="ORF">TH53_19970</name>
</gene>
<sequence>MIDQFFFYKNMIYPINTSSLTESLDFYTEVISMQARADQYIKGFPWCAAVKTSSLYFNLGEKLCVFLYEIDNSASKEDNFLWVIVGDLPSMYLDTYGPKTTMHVLADYADLAKDWITKVESGLSVAGCYPFNAEPTVEIAEMLKKRVVLIENSVIPNMDEIELPALLKER</sequence>
<protein>
    <submittedName>
        <fullName evidence="1">Uncharacterized protein</fullName>
    </submittedName>
</protein>
<dbReference type="EMBL" id="JXRA01000096">
    <property type="protein sequence ID" value="KIO75558.1"/>
    <property type="molecule type" value="Genomic_DNA"/>
</dbReference>
<reference evidence="1 2" key="1">
    <citation type="submission" date="2015-01" db="EMBL/GenBank/DDBJ databases">
        <title>Draft genome sequence of Pedobacter sp. NL19 isolated from sludge of an effluent treatment pond in an abandoned uranium mine.</title>
        <authorList>
            <person name="Santos T."/>
            <person name="Caetano T."/>
            <person name="Covas C."/>
            <person name="Cruz A."/>
            <person name="Mendo S."/>
        </authorList>
    </citation>
    <scope>NUCLEOTIDE SEQUENCE [LARGE SCALE GENOMIC DNA]</scope>
    <source>
        <strain evidence="1 2">NL19</strain>
    </source>
</reference>
<dbReference type="STRING" id="1503925.TH53_19970"/>
<organism evidence="1 2">
    <name type="scientific">Pedobacter lusitanus</name>
    <dbReference type="NCBI Taxonomy" id="1503925"/>
    <lineage>
        <taxon>Bacteria</taxon>
        <taxon>Pseudomonadati</taxon>
        <taxon>Bacteroidota</taxon>
        <taxon>Sphingobacteriia</taxon>
        <taxon>Sphingobacteriales</taxon>
        <taxon>Sphingobacteriaceae</taxon>
        <taxon>Pedobacter</taxon>
    </lineage>
</organism>
<proteinExistence type="predicted"/>
<dbReference type="AlphaFoldDB" id="A0A0D0F1Q1"/>